<accession>A0A840F779</accession>
<comment type="caution">
    <text evidence="2">The sequence shown here is derived from an EMBL/GenBank/DDBJ whole genome shotgun (WGS) entry which is preliminary data.</text>
</comment>
<dbReference type="Proteomes" id="UP000551501">
    <property type="component" value="Unassembled WGS sequence"/>
</dbReference>
<feature type="transmembrane region" description="Helical" evidence="1">
    <location>
        <begin position="30"/>
        <end position="52"/>
    </location>
</feature>
<dbReference type="AlphaFoldDB" id="A0A840F779"/>
<proteinExistence type="predicted"/>
<feature type="transmembrane region" description="Helical" evidence="1">
    <location>
        <begin position="220"/>
        <end position="241"/>
    </location>
</feature>
<feature type="transmembrane region" description="Helical" evidence="1">
    <location>
        <begin position="151"/>
        <end position="175"/>
    </location>
</feature>
<evidence type="ECO:0000313" key="3">
    <source>
        <dbReference type="Proteomes" id="UP000551501"/>
    </source>
</evidence>
<keyword evidence="1" id="KW-0472">Membrane</keyword>
<organism evidence="2 3">
    <name type="scientific">Gordonia humi</name>
    <dbReference type="NCBI Taxonomy" id="686429"/>
    <lineage>
        <taxon>Bacteria</taxon>
        <taxon>Bacillati</taxon>
        <taxon>Actinomycetota</taxon>
        <taxon>Actinomycetes</taxon>
        <taxon>Mycobacteriales</taxon>
        <taxon>Gordoniaceae</taxon>
        <taxon>Gordonia</taxon>
    </lineage>
</organism>
<protein>
    <submittedName>
        <fullName evidence="2">Uncharacterized protein</fullName>
    </submittedName>
</protein>
<feature type="transmembrane region" description="Helical" evidence="1">
    <location>
        <begin position="72"/>
        <end position="91"/>
    </location>
</feature>
<keyword evidence="1" id="KW-0812">Transmembrane</keyword>
<evidence type="ECO:0000313" key="2">
    <source>
        <dbReference type="EMBL" id="MBB4137736.1"/>
    </source>
</evidence>
<feature type="transmembrane region" description="Helical" evidence="1">
    <location>
        <begin position="103"/>
        <end position="126"/>
    </location>
</feature>
<reference evidence="2 3" key="1">
    <citation type="submission" date="2020-08" db="EMBL/GenBank/DDBJ databases">
        <title>Sequencing the genomes of 1000 actinobacteria strains.</title>
        <authorList>
            <person name="Klenk H.-P."/>
        </authorList>
    </citation>
    <scope>NUCLEOTIDE SEQUENCE [LARGE SCALE GENOMIC DNA]</scope>
    <source>
        <strain evidence="2 3">DSM 45298</strain>
    </source>
</reference>
<gene>
    <name evidence="2" type="ORF">BKA16_004288</name>
</gene>
<dbReference type="RefSeq" id="WP_183372560.1">
    <property type="nucleotide sequence ID" value="NZ_BAABHL010000001.1"/>
</dbReference>
<dbReference type="EMBL" id="JACIFP010000001">
    <property type="protein sequence ID" value="MBB4137736.1"/>
    <property type="molecule type" value="Genomic_DNA"/>
</dbReference>
<name>A0A840F779_9ACTN</name>
<keyword evidence="1" id="KW-1133">Transmembrane helix</keyword>
<sequence length="246" mass="27109">MTTTLAPTRTSSPNRIGKVVRMQLLNKQTFVYLPLTILGSAFAISLMIYGIITLAVDDGSTEPMYGGGSQAPLWYFLAVGIQALAFSFPFSQAMSITRREFYLGTYATAVITSAVLSVTFLIGGLIERATDGWGFNGYFFYLPWIWDQTPAVAFLLYFTIAMFAFSIGFWGATIFKRFGTAWLIATGVALVLVIVLVCFLVTVFDGWPAFGRWIVDLRPISLVGIVFALDLIFAGTSYLTLRRATP</sequence>
<feature type="transmembrane region" description="Helical" evidence="1">
    <location>
        <begin position="182"/>
        <end position="204"/>
    </location>
</feature>
<keyword evidence="3" id="KW-1185">Reference proteome</keyword>
<evidence type="ECO:0000256" key="1">
    <source>
        <dbReference type="SAM" id="Phobius"/>
    </source>
</evidence>